<evidence type="ECO:0000313" key="8">
    <source>
        <dbReference type="EMBL" id="SHI96107.1"/>
    </source>
</evidence>
<dbReference type="PANTHER" id="PTHR43865:SF1">
    <property type="entry name" value="RUBRERYTHRIN-RELATED"/>
    <property type="match status" value="1"/>
</dbReference>
<keyword evidence="5" id="KW-0408">Iron</keyword>
<dbReference type="Pfam" id="PF21349">
    <property type="entry name" value="RUBY_RBDX"/>
    <property type="match status" value="1"/>
</dbReference>
<dbReference type="EMBL" id="FQZU01000003">
    <property type="protein sequence ID" value="SHI96107.1"/>
    <property type="molecule type" value="Genomic_DNA"/>
</dbReference>
<evidence type="ECO:0000256" key="3">
    <source>
        <dbReference type="ARBA" id="ARBA00022723"/>
    </source>
</evidence>
<protein>
    <submittedName>
        <fullName evidence="8">Rubrerythrin</fullName>
    </submittedName>
</protein>
<dbReference type="AlphaFoldDB" id="A0A1M6FEJ8"/>
<dbReference type="InterPro" id="IPR052364">
    <property type="entry name" value="Rubrerythrin"/>
</dbReference>
<dbReference type="InterPro" id="IPR009040">
    <property type="entry name" value="Ferritin-like_diiron"/>
</dbReference>
<keyword evidence="2" id="KW-0813">Transport</keyword>
<dbReference type="InterPro" id="IPR024934">
    <property type="entry name" value="Rubredoxin-like_dom"/>
</dbReference>
<dbReference type="NCBIfam" id="NF045767">
    <property type="entry name" value="RuberyRbr"/>
    <property type="match status" value="1"/>
</dbReference>
<dbReference type="SUPFAM" id="SSF57802">
    <property type="entry name" value="Rubredoxin-like"/>
    <property type="match status" value="1"/>
</dbReference>
<dbReference type="Gene3D" id="1.20.1260.10">
    <property type="match status" value="1"/>
</dbReference>
<dbReference type="Gene3D" id="2.20.28.10">
    <property type="match status" value="1"/>
</dbReference>
<dbReference type="PROSITE" id="PS50903">
    <property type="entry name" value="RUBREDOXIN_LIKE"/>
    <property type="match status" value="1"/>
</dbReference>
<evidence type="ECO:0000259" key="6">
    <source>
        <dbReference type="PROSITE" id="PS50903"/>
    </source>
</evidence>
<evidence type="ECO:0000313" key="9">
    <source>
        <dbReference type="Proteomes" id="UP000183994"/>
    </source>
</evidence>
<feature type="domain" description="Rubredoxin-like" evidence="6">
    <location>
        <begin position="153"/>
        <end position="187"/>
    </location>
</feature>
<keyword evidence="3" id="KW-0479">Metal-binding</keyword>
<keyword evidence="4" id="KW-0249">Electron transport</keyword>
<dbReference type="InterPro" id="IPR009078">
    <property type="entry name" value="Ferritin-like_SF"/>
</dbReference>
<comment type="cofactor">
    <cofactor evidence="1">
        <name>Fe(3+)</name>
        <dbReference type="ChEBI" id="CHEBI:29034"/>
    </cofactor>
</comment>
<reference evidence="9" key="1">
    <citation type="submission" date="2016-11" db="EMBL/GenBank/DDBJ databases">
        <authorList>
            <person name="Varghese N."/>
            <person name="Submissions S."/>
        </authorList>
    </citation>
    <scope>NUCLEOTIDE SEQUENCE [LARGE SCALE GENOMIC DNA]</scope>
    <source>
        <strain evidence="9">DSM 16219</strain>
    </source>
</reference>
<proteinExistence type="predicted"/>
<dbReference type="OrthoDB" id="9799749at2"/>
<dbReference type="GO" id="GO:0016491">
    <property type="term" value="F:oxidoreductase activity"/>
    <property type="evidence" value="ECO:0007669"/>
    <property type="project" value="InterPro"/>
</dbReference>
<dbReference type="InterPro" id="IPR003251">
    <property type="entry name" value="Rr_diiron-bd_dom"/>
</dbReference>
<dbReference type="RefSeq" id="WP_073473109.1">
    <property type="nucleotide sequence ID" value="NZ_FQZU01000003.1"/>
</dbReference>
<dbReference type="InterPro" id="IPR048574">
    <property type="entry name" value="RUBY_RBDX"/>
</dbReference>
<dbReference type="STRING" id="1121393.SAMN02745216_00801"/>
<accession>A0A1M6FEJ8</accession>
<organism evidence="8 9">
    <name type="scientific">Desulfatibacillum alkenivorans DSM 16219</name>
    <dbReference type="NCBI Taxonomy" id="1121393"/>
    <lineage>
        <taxon>Bacteria</taxon>
        <taxon>Pseudomonadati</taxon>
        <taxon>Thermodesulfobacteriota</taxon>
        <taxon>Desulfobacteria</taxon>
        <taxon>Desulfobacterales</taxon>
        <taxon>Desulfatibacillaceae</taxon>
        <taxon>Desulfatibacillum</taxon>
    </lineage>
</organism>
<feature type="domain" description="Ferritin-like diiron" evidence="7">
    <location>
        <begin position="3"/>
        <end position="146"/>
    </location>
</feature>
<gene>
    <name evidence="8" type="ORF">SAMN02745216_00801</name>
</gene>
<name>A0A1M6FEJ8_9BACT</name>
<dbReference type="Pfam" id="PF02915">
    <property type="entry name" value="Rubrerythrin"/>
    <property type="match status" value="1"/>
</dbReference>
<dbReference type="CDD" id="cd01041">
    <property type="entry name" value="Rubrerythrin"/>
    <property type="match status" value="1"/>
</dbReference>
<dbReference type="SUPFAM" id="SSF47240">
    <property type="entry name" value="Ferritin-like"/>
    <property type="match status" value="1"/>
</dbReference>
<evidence type="ECO:0000256" key="4">
    <source>
        <dbReference type="ARBA" id="ARBA00022982"/>
    </source>
</evidence>
<keyword evidence="9" id="KW-1185">Reference proteome</keyword>
<evidence type="ECO:0000256" key="2">
    <source>
        <dbReference type="ARBA" id="ARBA00022448"/>
    </source>
</evidence>
<evidence type="ECO:0000256" key="5">
    <source>
        <dbReference type="ARBA" id="ARBA00023004"/>
    </source>
</evidence>
<dbReference type="PANTHER" id="PTHR43865">
    <property type="entry name" value="RUBRERYTHRIN-RELATED"/>
    <property type="match status" value="1"/>
</dbReference>
<dbReference type="Proteomes" id="UP000183994">
    <property type="component" value="Unassembled WGS sequence"/>
</dbReference>
<sequence>MGKFRESQTAKNLLISYAFESQATTRYIFFANKAREDGYIQIAGIFQETANQECEHALRFFKFFNGGELEVTATFLTGVVKTTEENLLASADLERHVHTELYPGFAKVAREEGFLKAADFWDAISVAEAQHEKNFLALAENIRSDQVIHKPNKCVWRCSNCGYIHEGESAPDKCPACVKPAGYFELFVQNW</sequence>
<dbReference type="GO" id="GO:0005506">
    <property type="term" value="F:iron ion binding"/>
    <property type="evidence" value="ECO:0007669"/>
    <property type="project" value="InterPro"/>
</dbReference>
<dbReference type="InterPro" id="IPR012347">
    <property type="entry name" value="Ferritin-like"/>
</dbReference>
<evidence type="ECO:0000256" key="1">
    <source>
        <dbReference type="ARBA" id="ARBA00001965"/>
    </source>
</evidence>
<dbReference type="PROSITE" id="PS50905">
    <property type="entry name" value="FERRITIN_LIKE"/>
    <property type="match status" value="1"/>
</dbReference>
<evidence type="ECO:0000259" key="7">
    <source>
        <dbReference type="PROSITE" id="PS50905"/>
    </source>
</evidence>
<dbReference type="CDD" id="cd00729">
    <property type="entry name" value="rubredoxin_SM"/>
    <property type="match status" value="1"/>
</dbReference>